<gene>
    <name evidence="1" type="ORF">ACAOBT_LOCUS5304</name>
</gene>
<evidence type="ECO:0000313" key="2">
    <source>
        <dbReference type="Proteomes" id="UP001152888"/>
    </source>
</evidence>
<protein>
    <submittedName>
        <fullName evidence="1">Uncharacterized protein</fullName>
    </submittedName>
</protein>
<dbReference type="EMBL" id="CAKOFQ010006709">
    <property type="protein sequence ID" value="CAH1963621.1"/>
    <property type="molecule type" value="Genomic_DNA"/>
</dbReference>
<evidence type="ECO:0000313" key="1">
    <source>
        <dbReference type="EMBL" id="CAH1963621.1"/>
    </source>
</evidence>
<comment type="caution">
    <text evidence="1">The sequence shown here is derived from an EMBL/GenBank/DDBJ whole genome shotgun (WGS) entry which is preliminary data.</text>
</comment>
<keyword evidence="2" id="KW-1185">Reference proteome</keyword>
<dbReference type="Proteomes" id="UP001152888">
    <property type="component" value="Unassembled WGS sequence"/>
</dbReference>
<dbReference type="AlphaFoldDB" id="A0A9P0JZZ3"/>
<name>A0A9P0JZZ3_ACAOB</name>
<organism evidence="1 2">
    <name type="scientific">Acanthoscelides obtectus</name>
    <name type="common">Bean weevil</name>
    <name type="synonym">Bruchus obtectus</name>
    <dbReference type="NCBI Taxonomy" id="200917"/>
    <lineage>
        <taxon>Eukaryota</taxon>
        <taxon>Metazoa</taxon>
        <taxon>Ecdysozoa</taxon>
        <taxon>Arthropoda</taxon>
        <taxon>Hexapoda</taxon>
        <taxon>Insecta</taxon>
        <taxon>Pterygota</taxon>
        <taxon>Neoptera</taxon>
        <taxon>Endopterygota</taxon>
        <taxon>Coleoptera</taxon>
        <taxon>Polyphaga</taxon>
        <taxon>Cucujiformia</taxon>
        <taxon>Chrysomeloidea</taxon>
        <taxon>Chrysomelidae</taxon>
        <taxon>Bruchinae</taxon>
        <taxon>Bruchini</taxon>
        <taxon>Acanthoscelides</taxon>
    </lineage>
</organism>
<proteinExistence type="predicted"/>
<sequence>MGPISSSSIILEFLDALNNKKKPNSGDTSTIEAAFFIVYIRRLINRFGLTSDEQEDRKSER</sequence>
<accession>A0A9P0JZZ3</accession>
<reference evidence="1" key="1">
    <citation type="submission" date="2022-03" db="EMBL/GenBank/DDBJ databases">
        <authorList>
            <person name="Sayadi A."/>
        </authorList>
    </citation>
    <scope>NUCLEOTIDE SEQUENCE</scope>
</reference>